<keyword evidence="4" id="KW-1185">Reference proteome</keyword>
<evidence type="ECO:0000313" key="4">
    <source>
        <dbReference type="Proteomes" id="UP000800082"/>
    </source>
</evidence>
<keyword evidence="2" id="KW-1133">Transmembrane helix</keyword>
<protein>
    <submittedName>
        <fullName evidence="3">Uncharacterized protein</fullName>
    </submittedName>
</protein>
<feature type="region of interest" description="Disordered" evidence="1">
    <location>
        <begin position="1"/>
        <end position="78"/>
    </location>
</feature>
<feature type="compositionally biased region" description="Low complexity" evidence="1">
    <location>
        <begin position="39"/>
        <end position="53"/>
    </location>
</feature>
<dbReference type="EMBL" id="ML978997">
    <property type="protein sequence ID" value="KAF1924108.1"/>
    <property type="molecule type" value="Genomic_DNA"/>
</dbReference>
<reference evidence="3" key="1">
    <citation type="journal article" date="2020" name="Stud. Mycol.">
        <title>101 Dothideomycetes genomes: a test case for predicting lifestyles and emergence of pathogens.</title>
        <authorList>
            <person name="Haridas S."/>
            <person name="Albert R."/>
            <person name="Binder M."/>
            <person name="Bloem J."/>
            <person name="Labutti K."/>
            <person name="Salamov A."/>
            <person name="Andreopoulos B."/>
            <person name="Baker S."/>
            <person name="Barry K."/>
            <person name="Bills G."/>
            <person name="Bluhm B."/>
            <person name="Cannon C."/>
            <person name="Castanera R."/>
            <person name="Culley D."/>
            <person name="Daum C."/>
            <person name="Ezra D."/>
            <person name="Gonzalez J."/>
            <person name="Henrissat B."/>
            <person name="Kuo A."/>
            <person name="Liang C."/>
            <person name="Lipzen A."/>
            <person name="Lutzoni F."/>
            <person name="Magnuson J."/>
            <person name="Mondo S."/>
            <person name="Nolan M."/>
            <person name="Ohm R."/>
            <person name="Pangilinan J."/>
            <person name="Park H.-J."/>
            <person name="Ramirez L."/>
            <person name="Alfaro M."/>
            <person name="Sun H."/>
            <person name="Tritt A."/>
            <person name="Yoshinaga Y."/>
            <person name="Zwiers L.-H."/>
            <person name="Turgeon B."/>
            <person name="Goodwin S."/>
            <person name="Spatafora J."/>
            <person name="Crous P."/>
            <person name="Grigoriev I."/>
        </authorList>
    </citation>
    <scope>NUCLEOTIDE SEQUENCE</scope>
    <source>
        <strain evidence="3">CBS 183.55</strain>
    </source>
</reference>
<dbReference type="RefSeq" id="XP_033444361.1">
    <property type="nucleotide sequence ID" value="XM_033597907.1"/>
</dbReference>
<evidence type="ECO:0000256" key="2">
    <source>
        <dbReference type="SAM" id="Phobius"/>
    </source>
</evidence>
<proteinExistence type="predicted"/>
<accession>A0A6A5RA95</accession>
<feature type="transmembrane region" description="Helical" evidence="2">
    <location>
        <begin position="90"/>
        <end position="111"/>
    </location>
</feature>
<dbReference type="AlphaFoldDB" id="A0A6A5RA95"/>
<dbReference type="Proteomes" id="UP000800082">
    <property type="component" value="Unassembled WGS sequence"/>
</dbReference>
<organism evidence="3 4">
    <name type="scientific">Didymella exigua CBS 183.55</name>
    <dbReference type="NCBI Taxonomy" id="1150837"/>
    <lineage>
        <taxon>Eukaryota</taxon>
        <taxon>Fungi</taxon>
        <taxon>Dikarya</taxon>
        <taxon>Ascomycota</taxon>
        <taxon>Pezizomycotina</taxon>
        <taxon>Dothideomycetes</taxon>
        <taxon>Pleosporomycetidae</taxon>
        <taxon>Pleosporales</taxon>
        <taxon>Pleosporineae</taxon>
        <taxon>Didymellaceae</taxon>
        <taxon>Didymella</taxon>
    </lineage>
</organism>
<name>A0A6A5RA95_9PLEO</name>
<evidence type="ECO:0000313" key="3">
    <source>
        <dbReference type="EMBL" id="KAF1924108.1"/>
    </source>
</evidence>
<evidence type="ECO:0000256" key="1">
    <source>
        <dbReference type="SAM" id="MobiDB-lite"/>
    </source>
</evidence>
<dbReference type="OrthoDB" id="3801569at2759"/>
<sequence>MDTLLQDSPVDKTDAYASTAEDLPAPIPSAQDQTAALASSSDDQVVPDVTDPQGITPKRNVELPVSTHRSSETPKSKTIRVKAQRSRSRLLTLIACISYLLFHLMGVNIGLRAIQGYTEPRLQHAKVHLENTHQALAVDYLLDIQLINLHDTILDRRYMETGYEECLVRGLNKANYVFRGLDFTSCPHVRNQTADWVTSNCRRLLYTPQVHSLRASKLRRQAEHIRQTIEKMLKLVRSRFALLQGKLQPNNSQLAAKPFLVDSANNKHKHLRVVPDMPYGFSLECQDQTRCRLFHSGPITPDKTSKTLKDAVTDARKEVEKWSWKLGTMSHRIDYLRTPLAILQPLLVLCYLFATMINLRRPQSPGPKPAIAEKNGCAWKRVCHAVAHFQHDERHAVGLIINTALYALLSFQLEYIVPEFDRLLLPFGLGFCVFHSIHFAAFIDPHPVGTADQSVHDVVVAVKELYLIAQGVDVPEPTPAKRPASKPKTRHAAKPASKIAARFISPLTPIAEDLQRERKTMRAEQVKAPRDYMEFQYGYATETDDGYDSDAECSSYVDLAGGVTPTDSEDDDMVVVAE</sequence>
<gene>
    <name evidence="3" type="ORF">M421DRAFT_9101</name>
</gene>
<dbReference type="GeneID" id="54355574"/>
<keyword evidence="2" id="KW-0812">Transmembrane</keyword>
<keyword evidence="2" id="KW-0472">Membrane</keyword>